<reference evidence="2 3" key="1">
    <citation type="submission" date="2024-04" db="EMBL/GenBank/DDBJ databases">
        <authorList>
            <person name="Rising A."/>
            <person name="Reimegard J."/>
            <person name="Sonavane S."/>
            <person name="Akerstrom W."/>
            <person name="Nylinder S."/>
            <person name="Hedman E."/>
            <person name="Kallberg Y."/>
        </authorList>
    </citation>
    <scope>NUCLEOTIDE SEQUENCE [LARGE SCALE GENOMIC DNA]</scope>
</reference>
<gene>
    <name evidence="2" type="ORF">LARSCL_LOCUS9431</name>
</gene>
<proteinExistence type="predicted"/>
<protein>
    <submittedName>
        <fullName evidence="2">Uncharacterized protein</fullName>
    </submittedName>
</protein>
<evidence type="ECO:0000313" key="2">
    <source>
        <dbReference type="EMBL" id="CAL1277819.1"/>
    </source>
</evidence>
<accession>A0AAV2A4Q0</accession>
<evidence type="ECO:0000256" key="1">
    <source>
        <dbReference type="SAM" id="SignalP"/>
    </source>
</evidence>
<comment type="caution">
    <text evidence="2">The sequence shown here is derived from an EMBL/GenBank/DDBJ whole genome shotgun (WGS) entry which is preliminary data.</text>
</comment>
<name>A0AAV2A4Q0_9ARAC</name>
<feature type="chain" id="PRO_5043864202" evidence="1">
    <location>
        <begin position="20"/>
        <end position="35"/>
    </location>
</feature>
<organism evidence="2 3">
    <name type="scientific">Larinioides sclopetarius</name>
    <dbReference type="NCBI Taxonomy" id="280406"/>
    <lineage>
        <taxon>Eukaryota</taxon>
        <taxon>Metazoa</taxon>
        <taxon>Ecdysozoa</taxon>
        <taxon>Arthropoda</taxon>
        <taxon>Chelicerata</taxon>
        <taxon>Arachnida</taxon>
        <taxon>Araneae</taxon>
        <taxon>Araneomorphae</taxon>
        <taxon>Entelegynae</taxon>
        <taxon>Araneoidea</taxon>
        <taxon>Araneidae</taxon>
        <taxon>Larinioides</taxon>
    </lineage>
</organism>
<dbReference type="EMBL" id="CAXIEN010000105">
    <property type="protein sequence ID" value="CAL1277819.1"/>
    <property type="molecule type" value="Genomic_DNA"/>
</dbReference>
<feature type="signal peptide" evidence="1">
    <location>
        <begin position="1"/>
        <end position="19"/>
    </location>
</feature>
<evidence type="ECO:0000313" key="3">
    <source>
        <dbReference type="Proteomes" id="UP001497382"/>
    </source>
</evidence>
<keyword evidence="1" id="KW-0732">Signal</keyword>
<keyword evidence="3" id="KW-1185">Reference proteome</keyword>
<dbReference type="Proteomes" id="UP001497382">
    <property type="component" value="Unassembled WGS sequence"/>
</dbReference>
<dbReference type="AlphaFoldDB" id="A0AAV2A4Q0"/>
<sequence>MKAIVVILVVFALIALTTADYHHYKIVNGQRIPCK</sequence>